<name>A0AAD8E8G5_DIPPU</name>
<keyword evidence="3" id="KW-1185">Reference proteome</keyword>
<evidence type="ECO:0000313" key="2">
    <source>
        <dbReference type="EMBL" id="KAJ9580527.1"/>
    </source>
</evidence>
<evidence type="ECO:0000256" key="1">
    <source>
        <dbReference type="SAM" id="MobiDB-lite"/>
    </source>
</evidence>
<reference evidence="2" key="1">
    <citation type="journal article" date="2023" name="IScience">
        <title>Live-bearing cockroach genome reveals convergent evolutionary mechanisms linked to viviparity in insects and beyond.</title>
        <authorList>
            <person name="Fouks B."/>
            <person name="Harrison M.C."/>
            <person name="Mikhailova A.A."/>
            <person name="Marchal E."/>
            <person name="English S."/>
            <person name="Carruthers M."/>
            <person name="Jennings E.C."/>
            <person name="Chiamaka E.L."/>
            <person name="Frigard R.A."/>
            <person name="Pippel M."/>
            <person name="Attardo G.M."/>
            <person name="Benoit J.B."/>
            <person name="Bornberg-Bauer E."/>
            <person name="Tobe S.S."/>
        </authorList>
    </citation>
    <scope>NUCLEOTIDE SEQUENCE</scope>
    <source>
        <strain evidence="2">Stay&amp;Tobe</strain>
    </source>
</reference>
<dbReference type="AlphaFoldDB" id="A0AAD8E8G5"/>
<comment type="caution">
    <text evidence="2">The sequence shown here is derived from an EMBL/GenBank/DDBJ whole genome shotgun (WGS) entry which is preliminary data.</text>
</comment>
<dbReference type="Proteomes" id="UP001233999">
    <property type="component" value="Unassembled WGS sequence"/>
</dbReference>
<protein>
    <submittedName>
        <fullName evidence="2">Uncharacterized protein</fullName>
    </submittedName>
</protein>
<feature type="region of interest" description="Disordered" evidence="1">
    <location>
        <begin position="1"/>
        <end position="84"/>
    </location>
</feature>
<sequence length="234" mass="24950">MLQLSGRPQNASPRPSRDQGSSFANKIIEGTLSRGISTTNKPAAPRFLDIQKKEPTLNTGNTGASERALEKPKSTSKPKPNLAQQQQDLAILLKLLENMDTAPTKKPSLSPSEQLLVDFLEKQATSHPAPRNVHNQLPIQNVVSTKSPAKTAKKSQPPPTNETPGRVLSELFGPVPGTGQSSTKIRDPRAGQGLVEAAINATKAVSQLMGSVLQGATKSFQSFMKSLAWGSQTG</sequence>
<feature type="region of interest" description="Disordered" evidence="1">
    <location>
        <begin position="145"/>
        <end position="189"/>
    </location>
</feature>
<accession>A0AAD8E8G5</accession>
<evidence type="ECO:0000313" key="3">
    <source>
        <dbReference type="Proteomes" id="UP001233999"/>
    </source>
</evidence>
<proteinExistence type="predicted"/>
<feature type="compositionally biased region" description="Polar residues" evidence="1">
    <location>
        <begin position="1"/>
        <end position="24"/>
    </location>
</feature>
<gene>
    <name evidence="2" type="ORF">L9F63_024293</name>
</gene>
<dbReference type="EMBL" id="JASPKZ010008287">
    <property type="protein sequence ID" value="KAJ9580527.1"/>
    <property type="molecule type" value="Genomic_DNA"/>
</dbReference>
<reference evidence="2" key="2">
    <citation type="submission" date="2023-05" db="EMBL/GenBank/DDBJ databases">
        <authorList>
            <person name="Fouks B."/>
        </authorList>
    </citation>
    <scope>NUCLEOTIDE SEQUENCE</scope>
    <source>
        <strain evidence="2">Stay&amp;Tobe</strain>
        <tissue evidence="2">Testes</tissue>
    </source>
</reference>
<organism evidence="2 3">
    <name type="scientific">Diploptera punctata</name>
    <name type="common">Pacific beetle cockroach</name>
    <dbReference type="NCBI Taxonomy" id="6984"/>
    <lineage>
        <taxon>Eukaryota</taxon>
        <taxon>Metazoa</taxon>
        <taxon>Ecdysozoa</taxon>
        <taxon>Arthropoda</taxon>
        <taxon>Hexapoda</taxon>
        <taxon>Insecta</taxon>
        <taxon>Pterygota</taxon>
        <taxon>Neoptera</taxon>
        <taxon>Polyneoptera</taxon>
        <taxon>Dictyoptera</taxon>
        <taxon>Blattodea</taxon>
        <taxon>Blaberoidea</taxon>
        <taxon>Blaberidae</taxon>
        <taxon>Diplopterinae</taxon>
        <taxon>Diploptera</taxon>
    </lineage>
</organism>